<evidence type="ECO:0000313" key="1">
    <source>
        <dbReference type="EMBL" id="AHZ60318.1"/>
    </source>
</evidence>
<proteinExistence type="predicted"/>
<gene>
    <name evidence="1" type="ORF">DA66_0058</name>
</gene>
<evidence type="ECO:0000313" key="2">
    <source>
        <dbReference type="Proteomes" id="UP000028741"/>
    </source>
</evidence>
<name>A0A075E137_9CAUD</name>
<sequence length="255" mass="28320">MAPRAYRFSLTAPQIEQLLLSINDAIKLTDIVYDYTAGGTVGQVAAASAVKDMWLRLNEMVTGEGLKDAINAAEDSNVFTDYYKSLLDREGWKFIGSPADELERDDIDTTNFTGGEVILLQKNTSGNPEFQYWKRTPVAGGDPTFAWASVYEGNSNDSSIEIPVVGTSVLKDIPKALFHMIEFRVHVYDKTLGHWQDTDGKVGYRGEDLFYSTYNHVQTKPLATIDFSQDTDSMTVSVTSLEPNVKCHLSFVAGY</sequence>
<keyword evidence="2" id="KW-1185">Reference proteome</keyword>
<accession>A0A075E137</accession>
<dbReference type="GeneID" id="22113417"/>
<reference evidence="1 2" key="1">
    <citation type="journal article" date="2014" name="Arch. Virol.">
        <title>Complete genome sequence of a broad-host-range lytic Dickeya spp. bacteriophage ?D5.</title>
        <authorList>
            <person name="Czajkowski R."/>
            <person name="Ozymko Z."/>
            <person name="Zwirowski S."/>
            <person name="Lojkowska E."/>
        </authorList>
    </citation>
    <scope>NUCLEOTIDE SEQUENCE [LARGE SCALE GENOMIC DNA]</scope>
</reference>
<dbReference type="KEGG" id="vg:22113417"/>
<organism evidence="1 2">
    <name type="scientific">Dickeya phage RC-2014</name>
    <dbReference type="NCBI Taxonomy" id="1477406"/>
    <lineage>
        <taxon>Viruses</taxon>
        <taxon>Duplodnaviria</taxon>
        <taxon>Heunggongvirae</taxon>
        <taxon>Uroviricota</taxon>
        <taxon>Caudoviricetes</taxon>
        <taxon>Pantevenvirales</taxon>
        <taxon>Ackermannviridae</taxon>
        <taxon>Aglimvirinae</taxon>
        <taxon>Limestonevirus</taxon>
        <taxon>Limestonevirus RC2014</taxon>
    </lineage>
</organism>
<dbReference type="EMBL" id="KJ716335">
    <property type="protein sequence ID" value="AHZ60318.1"/>
    <property type="molecule type" value="Genomic_DNA"/>
</dbReference>
<dbReference type="Proteomes" id="UP000028741">
    <property type="component" value="Segment"/>
</dbReference>
<dbReference type="RefSeq" id="YP_009102898.1">
    <property type="nucleotide sequence ID" value="NC_025452.1"/>
</dbReference>
<protein>
    <submittedName>
        <fullName evidence="1">Uncharacterized protein</fullName>
    </submittedName>
</protein>